<feature type="transmembrane region" description="Helical" evidence="2">
    <location>
        <begin position="162"/>
        <end position="182"/>
    </location>
</feature>
<organism evidence="4 5">
    <name type="scientific">Pontibacter aydingkolensis</name>
    <dbReference type="NCBI Taxonomy" id="1911536"/>
    <lineage>
        <taxon>Bacteria</taxon>
        <taxon>Pseudomonadati</taxon>
        <taxon>Bacteroidota</taxon>
        <taxon>Cytophagia</taxon>
        <taxon>Cytophagales</taxon>
        <taxon>Hymenobacteraceae</taxon>
        <taxon>Pontibacter</taxon>
    </lineage>
</organism>
<dbReference type="InterPro" id="IPR019734">
    <property type="entry name" value="TPR_rpt"/>
</dbReference>
<gene>
    <name evidence="4" type="ORF">K0O23_07185</name>
</gene>
<dbReference type="SMART" id="SM00287">
    <property type="entry name" value="SH3b"/>
    <property type="match status" value="1"/>
</dbReference>
<feature type="domain" description="SH3b" evidence="3">
    <location>
        <begin position="188"/>
        <end position="251"/>
    </location>
</feature>
<dbReference type="InterPro" id="IPR003646">
    <property type="entry name" value="SH3-like_bac-type"/>
</dbReference>
<name>A0ABS7CT23_9BACT</name>
<keyword evidence="2" id="KW-0472">Membrane</keyword>
<evidence type="ECO:0000313" key="5">
    <source>
        <dbReference type="Proteomes" id="UP000813018"/>
    </source>
</evidence>
<sequence length="253" mass="27843">MKYSAQILTLLLGLLPISKAYMQPLEKIYKDAVGETEKGNYNDAIILFESVLTSGSESAALYNNLAYCYYANNKFGLAILNFEKAALVDPANQDVQKNLMSVRQTLGLTQKSISGNPAHIMLQHYTYFLSLDQLMFICTALLVVSLLLFSINFYVPNNVLRYAGTVLLIGSLSTLFVVYFQIVVRNSSTKAVVITGPADVRSAASNNAKVINSITEGETVLLLDSFEGWYKVELSPGNKGWVAKDALEIIKSL</sequence>
<feature type="repeat" description="TPR" evidence="1">
    <location>
        <begin position="59"/>
        <end position="92"/>
    </location>
</feature>
<dbReference type="EMBL" id="JAHYXK010000004">
    <property type="protein sequence ID" value="MBW7466846.1"/>
    <property type="molecule type" value="Genomic_DNA"/>
</dbReference>
<keyword evidence="2" id="KW-0812">Transmembrane</keyword>
<keyword evidence="1" id="KW-0802">TPR repeat</keyword>
<evidence type="ECO:0000256" key="2">
    <source>
        <dbReference type="SAM" id="Phobius"/>
    </source>
</evidence>
<dbReference type="SMART" id="SM00028">
    <property type="entry name" value="TPR"/>
    <property type="match status" value="1"/>
</dbReference>
<dbReference type="Gene3D" id="1.25.40.10">
    <property type="entry name" value="Tetratricopeptide repeat domain"/>
    <property type="match status" value="1"/>
</dbReference>
<accession>A0ABS7CT23</accession>
<keyword evidence="5" id="KW-1185">Reference proteome</keyword>
<protein>
    <submittedName>
        <fullName evidence="4">SH3 domain-containing protein</fullName>
    </submittedName>
</protein>
<proteinExistence type="predicted"/>
<feature type="transmembrane region" description="Helical" evidence="2">
    <location>
        <begin position="134"/>
        <end position="155"/>
    </location>
</feature>
<dbReference type="RefSeq" id="WP_219876722.1">
    <property type="nucleotide sequence ID" value="NZ_JAHYXK010000004.1"/>
</dbReference>
<evidence type="ECO:0000313" key="4">
    <source>
        <dbReference type="EMBL" id="MBW7466846.1"/>
    </source>
</evidence>
<dbReference type="PROSITE" id="PS51781">
    <property type="entry name" value="SH3B"/>
    <property type="match status" value="1"/>
</dbReference>
<dbReference type="Gene3D" id="2.30.30.40">
    <property type="entry name" value="SH3 Domains"/>
    <property type="match status" value="1"/>
</dbReference>
<dbReference type="PROSITE" id="PS50005">
    <property type="entry name" value="TPR"/>
    <property type="match status" value="1"/>
</dbReference>
<keyword evidence="2" id="KW-1133">Transmembrane helix</keyword>
<dbReference type="SUPFAM" id="SSF48452">
    <property type="entry name" value="TPR-like"/>
    <property type="match status" value="1"/>
</dbReference>
<evidence type="ECO:0000256" key="1">
    <source>
        <dbReference type="PROSITE-ProRule" id="PRU00339"/>
    </source>
</evidence>
<evidence type="ECO:0000259" key="3">
    <source>
        <dbReference type="PROSITE" id="PS51781"/>
    </source>
</evidence>
<dbReference type="Pfam" id="PF08239">
    <property type="entry name" value="SH3_3"/>
    <property type="match status" value="1"/>
</dbReference>
<comment type="caution">
    <text evidence="4">The sequence shown here is derived from an EMBL/GenBank/DDBJ whole genome shotgun (WGS) entry which is preliminary data.</text>
</comment>
<dbReference type="InterPro" id="IPR011990">
    <property type="entry name" value="TPR-like_helical_dom_sf"/>
</dbReference>
<dbReference type="Proteomes" id="UP000813018">
    <property type="component" value="Unassembled WGS sequence"/>
</dbReference>
<reference evidence="4 5" key="1">
    <citation type="journal article" date="2016" name="Int. J. Syst. Evol. Microbiol.">
        <title>Pontibacter aydingkolensis sp. nov., isolated from soil of a salt lake.</title>
        <authorList>
            <person name="Osman G."/>
            <person name="Zhang T."/>
            <person name="Lou K."/>
            <person name="Gao Y."/>
            <person name="Chang W."/>
            <person name="Lin Q."/>
            <person name="Yang H.M."/>
            <person name="Huo X.D."/>
            <person name="Wang N."/>
        </authorList>
    </citation>
    <scope>NUCLEOTIDE SEQUENCE [LARGE SCALE GENOMIC DNA]</scope>
    <source>
        <strain evidence="4 5">KACC 19255</strain>
    </source>
</reference>